<reference evidence="4" key="3">
    <citation type="journal article" date="2018" name="Mol. Plant Microbe Interact.">
        <title>Genome sequence resources for the wheat stripe rust pathogen (Puccinia striiformis f. sp. tritici) and the barley stripe rust pathogen (Puccinia striiformis f. sp. hordei).</title>
        <authorList>
            <person name="Xia C."/>
            <person name="Wang M."/>
            <person name="Yin C."/>
            <person name="Cornejo O.E."/>
            <person name="Hulbert S.H."/>
            <person name="Chen X."/>
        </authorList>
    </citation>
    <scope>NUCLEOTIDE SEQUENCE [LARGE SCALE GENOMIC DNA]</scope>
    <source>
        <strain evidence="4">93TX-2</strain>
    </source>
</reference>
<dbReference type="VEuPathDB" id="FungiDB:PSHT_15731"/>
<reference evidence="4" key="2">
    <citation type="journal article" date="2018" name="BMC Genomics">
        <title>Genomic insights into host adaptation between the wheat stripe rust pathogen (Puccinia striiformis f. sp. tritici) and the barley stripe rust pathogen (Puccinia striiformis f. sp. hordei).</title>
        <authorList>
            <person name="Xia C."/>
            <person name="Wang M."/>
            <person name="Yin C."/>
            <person name="Cornejo O.E."/>
            <person name="Hulbert S.H."/>
            <person name="Chen X."/>
        </authorList>
    </citation>
    <scope>NUCLEOTIDE SEQUENCE [LARGE SCALE GENOMIC DNA]</scope>
    <source>
        <strain evidence="4">93TX-2</strain>
    </source>
</reference>
<sequence>MIFRLLVPLTLVIGQCIIAMEVSQLGAASEHPLHGIDPSATVCELHSASESPIPNKPSTSPASFQTLDDSEKENLPRLDNQAEELCRFFPEIEHRISIPDDSSSTTAQLESSQKADLAMSEFNPGTAQHKSITDHESSCTELGISRLGNIARSGVKCWNETDFRVRAVFIAFSAALI</sequence>
<keyword evidence="2" id="KW-0732">Signal</keyword>
<evidence type="ECO:0000313" key="3">
    <source>
        <dbReference type="EMBL" id="POV95317.1"/>
    </source>
</evidence>
<evidence type="ECO:0000256" key="1">
    <source>
        <dbReference type="SAM" id="MobiDB-lite"/>
    </source>
</evidence>
<feature type="non-terminal residue" evidence="3">
    <location>
        <position position="177"/>
    </location>
</feature>
<proteinExistence type="predicted"/>
<evidence type="ECO:0000256" key="2">
    <source>
        <dbReference type="SAM" id="SignalP"/>
    </source>
</evidence>
<dbReference type="Proteomes" id="UP000238274">
    <property type="component" value="Unassembled WGS sequence"/>
</dbReference>
<accession>A0A2S4UDF5</accession>
<evidence type="ECO:0000313" key="4">
    <source>
        <dbReference type="Proteomes" id="UP000238274"/>
    </source>
</evidence>
<feature type="chain" id="PRO_5015677199" evidence="2">
    <location>
        <begin position="20"/>
        <end position="177"/>
    </location>
</feature>
<feature type="signal peptide" evidence="2">
    <location>
        <begin position="1"/>
        <end position="19"/>
    </location>
</feature>
<feature type="region of interest" description="Disordered" evidence="1">
    <location>
        <begin position="45"/>
        <end position="75"/>
    </location>
</feature>
<organism evidence="3 4">
    <name type="scientific">Puccinia striiformis</name>
    <dbReference type="NCBI Taxonomy" id="27350"/>
    <lineage>
        <taxon>Eukaryota</taxon>
        <taxon>Fungi</taxon>
        <taxon>Dikarya</taxon>
        <taxon>Basidiomycota</taxon>
        <taxon>Pucciniomycotina</taxon>
        <taxon>Pucciniomycetes</taxon>
        <taxon>Pucciniales</taxon>
        <taxon>Pucciniaceae</taxon>
        <taxon>Puccinia</taxon>
    </lineage>
</organism>
<dbReference type="AlphaFoldDB" id="A0A2S4UDF5"/>
<gene>
    <name evidence="3" type="ORF">PSHT_15731</name>
</gene>
<reference evidence="3 4" key="1">
    <citation type="submission" date="2017-12" db="EMBL/GenBank/DDBJ databases">
        <title>Gene loss provides genomic basis for host adaptation in cereal stripe rust fungi.</title>
        <authorList>
            <person name="Xia C."/>
        </authorList>
    </citation>
    <scope>NUCLEOTIDE SEQUENCE [LARGE SCALE GENOMIC DNA]</scope>
    <source>
        <strain evidence="3 4">93TX-2</strain>
    </source>
</reference>
<name>A0A2S4UDF5_9BASI</name>
<comment type="caution">
    <text evidence="3">The sequence shown here is derived from an EMBL/GenBank/DDBJ whole genome shotgun (WGS) entry which is preliminary data.</text>
</comment>
<feature type="compositionally biased region" description="Polar residues" evidence="1">
    <location>
        <begin position="48"/>
        <end position="67"/>
    </location>
</feature>
<dbReference type="EMBL" id="PKSM01000423">
    <property type="protein sequence ID" value="POV95317.1"/>
    <property type="molecule type" value="Genomic_DNA"/>
</dbReference>
<keyword evidence="4" id="KW-1185">Reference proteome</keyword>
<protein>
    <submittedName>
        <fullName evidence="3">Uncharacterized protein</fullName>
    </submittedName>
</protein>
<dbReference type="VEuPathDB" id="FungiDB:PSTT_15775"/>